<keyword evidence="1" id="KW-0597">Phosphoprotein</keyword>
<dbReference type="PANTHER" id="PTHR44520">
    <property type="entry name" value="RESPONSE REGULATOR RCP1-RELATED"/>
    <property type="match status" value="1"/>
</dbReference>
<dbReference type="Gene3D" id="3.40.50.2300">
    <property type="match status" value="1"/>
</dbReference>
<evidence type="ECO:0000256" key="1">
    <source>
        <dbReference type="PROSITE-ProRule" id="PRU00169"/>
    </source>
</evidence>
<protein>
    <submittedName>
        <fullName evidence="3">Response regulator</fullName>
    </submittedName>
</protein>
<reference evidence="3 4" key="1">
    <citation type="submission" date="2024-06" db="EMBL/GenBank/DDBJ databases">
        <authorList>
            <person name="Kaempfer P."/>
            <person name="Viver T."/>
        </authorList>
    </citation>
    <scope>NUCLEOTIDE SEQUENCE [LARGE SCALE GENOMIC DNA]</scope>
    <source>
        <strain evidence="3 4">ST-119</strain>
    </source>
</reference>
<evidence type="ECO:0000259" key="2">
    <source>
        <dbReference type="PROSITE" id="PS50110"/>
    </source>
</evidence>
<keyword evidence="4" id="KW-1185">Reference proteome</keyword>
<feature type="domain" description="Response regulatory" evidence="2">
    <location>
        <begin position="8"/>
        <end position="130"/>
    </location>
</feature>
<gene>
    <name evidence="3" type="ORF">ABS766_14125</name>
</gene>
<dbReference type="InterPro" id="IPR001789">
    <property type="entry name" value="Sig_transdc_resp-reg_receiver"/>
</dbReference>
<dbReference type="Pfam" id="PF00072">
    <property type="entry name" value="Response_reg"/>
    <property type="match status" value="1"/>
</dbReference>
<dbReference type="InterPro" id="IPR011006">
    <property type="entry name" value="CheY-like_superfamily"/>
</dbReference>
<feature type="modified residue" description="4-aspartylphosphate" evidence="1">
    <location>
        <position position="62"/>
    </location>
</feature>
<sequence length="130" mass="15360">MMKNTFNCIMIVDDNKIDNFFHERVILKNNITNTVIIKQSGIEALEYLQDNNNVLPEIIFLDIHMPEMTGWEFLDQYIQLDKLKQKSKIIVMLGTQNFIDDNTEKFKELLHINFTTKPLTTEFLNSLTQF</sequence>
<dbReference type="Proteomes" id="UP001629156">
    <property type="component" value="Unassembled WGS sequence"/>
</dbReference>
<evidence type="ECO:0000313" key="4">
    <source>
        <dbReference type="Proteomes" id="UP001629156"/>
    </source>
</evidence>
<comment type="caution">
    <text evidence="3">The sequence shown here is derived from an EMBL/GenBank/DDBJ whole genome shotgun (WGS) entry which is preliminary data.</text>
</comment>
<dbReference type="EMBL" id="JBELPZ010000018">
    <property type="protein sequence ID" value="MFL9845557.1"/>
    <property type="molecule type" value="Genomic_DNA"/>
</dbReference>
<organism evidence="3 4">
    <name type="scientific">Flavobacterium rhizosphaerae</name>
    <dbReference type="NCBI Taxonomy" id="3163298"/>
    <lineage>
        <taxon>Bacteria</taxon>
        <taxon>Pseudomonadati</taxon>
        <taxon>Bacteroidota</taxon>
        <taxon>Flavobacteriia</taxon>
        <taxon>Flavobacteriales</taxon>
        <taxon>Flavobacteriaceae</taxon>
        <taxon>Flavobacterium</taxon>
    </lineage>
</organism>
<proteinExistence type="predicted"/>
<dbReference type="PANTHER" id="PTHR44520:SF2">
    <property type="entry name" value="RESPONSE REGULATOR RCP1"/>
    <property type="match status" value="1"/>
</dbReference>
<dbReference type="PROSITE" id="PS50110">
    <property type="entry name" value="RESPONSE_REGULATORY"/>
    <property type="match status" value="1"/>
</dbReference>
<accession>A0ABW8Z1H3</accession>
<evidence type="ECO:0000313" key="3">
    <source>
        <dbReference type="EMBL" id="MFL9845557.1"/>
    </source>
</evidence>
<dbReference type="SMART" id="SM00448">
    <property type="entry name" value="REC"/>
    <property type="match status" value="1"/>
</dbReference>
<dbReference type="InterPro" id="IPR052893">
    <property type="entry name" value="TCS_response_regulator"/>
</dbReference>
<name>A0ABW8Z1H3_9FLAO</name>
<dbReference type="SUPFAM" id="SSF52172">
    <property type="entry name" value="CheY-like"/>
    <property type="match status" value="1"/>
</dbReference>
<dbReference type="RefSeq" id="WP_408085839.1">
    <property type="nucleotide sequence ID" value="NZ_JBELPZ010000018.1"/>
</dbReference>